<dbReference type="AlphaFoldDB" id="A0A5A9NXV9"/>
<reference evidence="2 3" key="1">
    <citation type="journal article" date="2019" name="Mol. Ecol. Resour.">
        <title>Chromosome-level genome assembly of Triplophysa tibetana, a fish adapted to the harsh high-altitude environment of the Tibetan Plateau.</title>
        <authorList>
            <person name="Yang X."/>
            <person name="Liu H."/>
            <person name="Ma Z."/>
            <person name="Zou Y."/>
            <person name="Zou M."/>
            <person name="Mao Y."/>
            <person name="Li X."/>
            <person name="Wang H."/>
            <person name="Chen T."/>
            <person name="Wang W."/>
            <person name="Yang R."/>
        </authorList>
    </citation>
    <scope>NUCLEOTIDE SEQUENCE [LARGE SCALE GENOMIC DNA]</scope>
    <source>
        <strain evidence="2">TTIB1903HZAU</strain>
        <tissue evidence="2">Muscle</tissue>
    </source>
</reference>
<evidence type="ECO:0000313" key="2">
    <source>
        <dbReference type="EMBL" id="KAA0714670.1"/>
    </source>
</evidence>
<feature type="compositionally biased region" description="Basic and acidic residues" evidence="1">
    <location>
        <begin position="11"/>
        <end position="20"/>
    </location>
</feature>
<accession>A0A5A9NXV9</accession>
<dbReference type="EMBL" id="SOYY01000011">
    <property type="protein sequence ID" value="KAA0714670.1"/>
    <property type="molecule type" value="Genomic_DNA"/>
</dbReference>
<gene>
    <name evidence="2" type="ORF">E1301_Tti006490</name>
</gene>
<comment type="caution">
    <text evidence="2">The sequence shown here is derived from an EMBL/GenBank/DDBJ whole genome shotgun (WGS) entry which is preliminary data.</text>
</comment>
<evidence type="ECO:0000313" key="3">
    <source>
        <dbReference type="Proteomes" id="UP000324632"/>
    </source>
</evidence>
<protein>
    <submittedName>
        <fullName evidence="2">Uncharacterized protein</fullName>
    </submittedName>
</protein>
<feature type="region of interest" description="Disordered" evidence="1">
    <location>
        <begin position="1"/>
        <end position="20"/>
    </location>
</feature>
<dbReference type="Proteomes" id="UP000324632">
    <property type="component" value="Chromosome 11"/>
</dbReference>
<organism evidence="2 3">
    <name type="scientific">Triplophysa tibetana</name>
    <dbReference type="NCBI Taxonomy" id="1572043"/>
    <lineage>
        <taxon>Eukaryota</taxon>
        <taxon>Metazoa</taxon>
        <taxon>Chordata</taxon>
        <taxon>Craniata</taxon>
        <taxon>Vertebrata</taxon>
        <taxon>Euteleostomi</taxon>
        <taxon>Actinopterygii</taxon>
        <taxon>Neopterygii</taxon>
        <taxon>Teleostei</taxon>
        <taxon>Ostariophysi</taxon>
        <taxon>Cypriniformes</taxon>
        <taxon>Nemacheilidae</taxon>
        <taxon>Triplophysa</taxon>
    </lineage>
</organism>
<sequence length="73" mass="8332">MTTRGHNTVDPLKDGFNRTSWDQRKHDLGCEEQYEEPEGQVGLERKVYMMSVGLALTKPRSSDRSLLASLMFS</sequence>
<evidence type="ECO:0000256" key="1">
    <source>
        <dbReference type="SAM" id="MobiDB-lite"/>
    </source>
</evidence>
<proteinExistence type="predicted"/>
<keyword evidence="3" id="KW-1185">Reference proteome</keyword>
<name>A0A5A9NXV9_9TELE</name>